<dbReference type="AlphaFoldDB" id="A0A1V4L0D8"/>
<organism evidence="1 2">
    <name type="scientific">Patagioenas fasciata monilis</name>
    <dbReference type="NCBI Taxonomy" id="372326"/>
    <lineage>
        <taxon>Eukaryota</taxon>
        <taxon>Metazoa</taxon>
        <taxon>Chordata</taxon>
        <taxon>Craniata</taxon>
        <taxon>Vertebrata</taxon>
        <taxon>Euteleostomi</taxon>
        <taxon>Archelosauria</taxon>
        <taxon>Archosauria</taxon>
        <taxon>Dinosauria</taxon>
        <taxon>Saurischia</taxon>
        <taxon>Theropoda</taxon>
        <taxon>Coelurosauria</taxon>
        <taxon>Aves</taxon>
        <taxon>Neognathae</taxon>
        <taxon>Neoaves</taxon>
        <taxon>Columbimorphae</taxon>
        <taxon>Columbiformes</taxon>
        <taxon>Columbidae</taxon>
        <taxon>Patagioenas</taxon>
    </lineage>
</organism>
<name>A0A1V4L0D8_PATFA</name>
<proteinExistence type="predicted"/>
<comment type="caution">
    <text evidence="1">The sequence shown here is derived from an EMBL/GenBank/DDBJ whole genome shotgun (WGS) entry which is preliminary data.</text>
</comment>
<gene>
    <name evidence="1" type="ORF">AV530_003855</name>
</gene>
<evidence type="ECO:0000313" key="1">
    <source>
        <dbReference type="EMBL" id="OPJ89687.1"/>
    </source>
</evidence>
<evidence type="ECO:0000313" key="2">
    <source>
        <dbReference type="Proteomes" id="UP000190648"/>
    </source>
</evidence>
<accession>A0A1V4L0D8</accession>
<dbReference type="EMBL" id="LSYS01001150">
    <property type="protein sequence ID" value="OPJ89687.1"/>
    <property type="molecule type" value="Genomic_DNA"/>
</dbReference>
<dbReference type="PROSITE" id="PS51257">
    <property type="entry name" value="PROKAR_LIPOPROTEIN"/>
    <property type="match status" value="1"/>
</dbReference>
<sequence length="81" mass="9256">MLPCSPRRPREQARPPLAQGLPTWAACELKLEVIVLNHVYKVRFVKPPQTTRNIHNTMTSNIASFHQVSLQNPSQRLNVDN</sequence>
<protein>
    <submittedName>
        <fullName evidence="1">Uncharacterized protein</fullName>
    </submittedName>
</protein>
<reference evidence="1 2" key="1">
    <citation type="submission" date="2016-02" db="EMBL/GenBank/DDBJ databases">
        <title>Band-tailed pigeon sequencing and assembly.</title>
        <authorList>
            <person name="Soares A.E."/>
            <person name="Novak B.J."/>
            <person name="Rice E.S."/>
            <person name="O'Connell B."/>
            <person name="Chang D."/>
            <person name="Weber S."/>
            <person name="Shapiro B."/>
        </authorList>
    </citation>
    <scope>NUCLEOTIDE SEQUENCE [LARGE SCALE GENOMIC DNA]</scope>
    <source>
        <strain evidence="1">BTP2013</strain>
        <tissue evidence="1">Blood</tissue>
    </source>
</reference>
<keyword evidence="2" id="KW-1185">Reference proteome</keyword>
<dbReference type="Proteomes" id="UP000190648">
    <property type="component" value="Unassembled WGS sequence"/>
</dbReference>